<dbReference type="Pfam" id="PF00027">
    <property type="entry name" value="cNMP_binding"/>
    <property type="match status" value="1"/>
</dbReference>
<keyword evidence="1" id="KW-0812">Transmembrane</keyword>
<dbReference type="Gene3D" id="2.60.120.10">
    <property type="entry name" value="Jelly Rolls"/>
    <property type="match status" value="1"/>
</dbReference>
<keyword evidence="4" id="KW-1185">Reference proteome</keyword>
<organism evidence="3 4">
    <name type="scientific">Legionella resiliens</name>
    <dbReference type="NCBI Taxonomy" id="2905958"/>
    <lineage>
        <taxon>Bacteria</taxon>
        <taxon>Pseudomonadati</taxon>
        <taxon>Pseudomonadota</taxon>
        <taxon>Gammaproteobacteria</taxon>
        <taxon>Legionellales</taxon>
        <taxon>Legionellaceae</taxon>
        <taxon>Legionella</taxon>
    </lineage>
</organism>
<dbReference type="CDD" id="cd00038">
    <property type="entry name" value="CAP_ED"/>
    <property type="match status" value="1"/>
</dbReference>
<evidence type="ECO:0000313" key="4">
    <source>
        <dbReference type="Proteomes" id="UP001320170"/>
    </source>
</evidence>
<sequence length="210" mass="24080">MDLTLQIIGYFASLLVFATFYVKRIMTLRMIAVGSNVAFIWYAVGADLVPIIILHGLLLPLNIYRIYELKKNINAISDPHKLDVKILEGYAEKRVVKKNEVIFELGVISHSIYFIKEGAVKEFSPDAHWHTREFKVGDVFGLLSYFSKSGKTFYRAQATEDSVLYVVSHDRLNELCLQSPNFGFLLMGWLASRLENHLLYEKQARSNQTI</sequence>
<protein>
    <submittedName>
        <fullName evidence="3">Crp/Fnr family transcriptional regulator</fullName>
    </submittedName>
</protein>
<proteinExistence type="predicted"/>
<dbReference type="RefSeq" id="WP_182350979.1">
    <property type="nucleotide sequence ID" value="NZ_JAJSPM010000001.1"/>
</dbReference>
<feature type="transmembrane region" description="Helical" evidence="1">
    <location>
        <begin position="7"/>
        <end position="26"/>
    </location>
</feature>
<feature type="transmembrane region" description="Helical" evidence="1">
    <location>
        <begin position="38"/>
        <end position="61"/>
    </location>
</feature>
<comment type="caution">
    <text evidence="3">The sequence shown here is derived from an EMBL/GenBank/DDBJ whole genome shotgun (WGS) entry which is preliminary data.</text>
</comment>
<dbReference type="InterPro" id="IPR018490">
    <property type="entry name" value="cNMP-bd_dom_sf"/>
</dbReference>
<dbReference type="PROSITE" id="PS50042">
    <property type="entry name" value="CNMP_BINDING_3"/>
    <property type="match status" value="1"/>
</dbReference>
<evidence type="ECO:0000256" key="1">
    <source>
        <dbReference type="SAM" id="Phobius"/>
    </source>
</evidence>
<dbReference type="Proteomes" id="UP001320170">
    <property type="component" value="Unassembled WGS sequence"/>
</dbReference>
<keyword evidence="1" id="KW-1133">Transmembrane helix</keyword>
<dbReference type="InterPro" id="IPR014710">
    <property type="entry name" value="RmlC-like_jellyroll"/>
</dbReference>
<name>A0ABS8X0W2_9GAMM</name>
<evidence type="ECO:0000259" key="2">
    <source>
        <dbReference type="PROSITE" id="PS50042"/>
    </source>
</evidence>
<evidence type="ECO:0000313" key="3">
    <source>
        <dbReference type="EMBL" id="MCE3531045.1"/>
    </source>
</evidence>
<dbReference type="EMBL" id="JAJTND010000001">
    <property type="protein sequence ID" value="MCE3531045.1"/>
    <property type="molecule type" value="Genomic_DNA"/>
</dbReference>
<dbReference type="InterPro" id="IPR000595">
    <property type="entry name" value="cNMP-bd_dom"/>
</dbReference>
<dbReference type="SUPFAM" id="SSF51206">
    <property type="entry name" value="cAMP-binding domain-like"/>
    <property type="match status" value="1"/>
</dbReference>
<feature type="domain" description="Cyclic nucleotide-binding" evidence="2">
    <location>
        <begin position="85"/>
        <end position="175"/>
    </location>
</feature>
<keyword evidence="1" id="KW-0472">Membrane</keyword>
<reference evidence="3 4" key="1">
    <citation type="journal article" date="2024" name="Pathogens">
        <title>Characterization of a Novel Species of Legionella Isolated from a Healthcare Facility: Legionella resiliens sp. nov.</title>
        <authorList>
            <person name="Cristino S."/>
            <person name="Pascale M.R."/>
            <person name="Marino F."/>
            <person name="Derelitto C."/>
            <person name="Salaris S."/>
            <person name="Orsini M."/>
            <person name="Squarzoni S."/>
            <person name="Grottola A."/>
            <person name="Girolamini L."/>
        </authorList>
    </citation>
    <scope>NUCLEOTIDE SEQUENCE [LARGE SCALE GENOMIC DNA]</scope>
    <source>
        <strain evidence="3 4">8cVS16</strain>
    </source>
</reference>
<gene>
    <name evidence="3" type="ORF">LXO92_01470</name>
</gene>
<accession>A0ABS8X0W2</accession>